<dbReference type="Proteomes" id="UP000234181">
    <property type="component" value="Unassembled WGS sequence"/>
</dbReference>
<sequence>MPNNNASQISRGGNPKCDCGLRESGNAVTFVGETTTPDSEFKCKLADLTDSSAVHAWPD</sequence>
<keyword evidence="4" id="KW-1185">Reference proteome</keyword>
<gene>
    <name evidence="1" type="ORF">XAP6984_1230006</name>
    <name evidence="2" type="ORF">XAP7430_1200006</name>
</gene>
<organism evidence="2 3">
    <name type="scientific">Xanthomonas campestris pv. phaseoli</name>
    <dbReference type="NCBI Taxonomy" id="317013"/>
    <lineage>
        <taxon>Bacteria</taxon>
        <taxon>Pseudomonadati</taxon>
        <taxon>Pseudomonadota</taxon>
        <taxon>Gammaproteobacteria</taxon>
        <taxon>Lysobacterales</taxon>
        <taxon>Lysobacteraceae</taxon>
        <taxon>Xanthomonas</taxon>
    </lineage>
</organism>
<evidence type="ECO:0000313" key="2">
    <source>
        <dbReference type="EMBL" id="SON81826.1"/>
    </source>
</evidence>
<protein>
    <submittedName>
        <fullName evidence="2">Uncharacterized protein</fullName>
    </submittedName>
</protein>
<evidence type="ECO:0000313" key="4">
    <source>
        <dbReference type="Proteomes" id="UP000234181"/>
    </source>
</evidence>
<dbReference type="Proteomes" id="UP000234166">
    <property type="component" value="Unassembled WGS sequence"/>
</dbReference>
<name>A0AB38DV68_XANCH</name>
<dbReference type="AlphaFoldDB" id="A0AB38DV68"/>
<evidence type="ECO:0000313" key="3">
    <source>
        <dbReference type="Proteomes" id="UP000234166"/>
    </source>
</evidence>
<proteinExistence type="predicted"/>
<dbReference type="EMBL" id="OCYT01000028">
    <property type="protein sequence ID" value="SON76579.1"/>
    <property type="molecule type" value="Genomic_DNA"/>
</dbReference>
<evidence type="ECO:0000313" key="1">
    <source>
        <dbReference type="EMBL" id="SON76579.1"/>
    </source>
</evidence>
<reference evidence="3 4" key="1">
    <citation type="submission" date="2017-10" db="EMBL/GenBank/DDBJ databases">
        <authorList>
            <person name="Regsiter A."/>
            <person name="William W."/>
        </authorList>
    </citation>
    <scope>NUCLEOTIDE SEQUENCE [LARGE SCALE GENOMIC DNA]</scope>
    <source>
        <strain evidence="1 4">CFBP6984</strain>
        <strain evidence="2 3">CFBP7430</strain>
    </source>
</reference>
<dbReference type="EMBL" id="OCYS01000025">
    <property type="protein sequence ID" value="SON81826.1"/>
    <property type="molecule type" value="Genomic_DNA"/>
</dbReference>
<accession>A0AB38DV68</accession>
<comment type="caution">
    <text evidence="2">The sequence shown here is derived from an EMBL/GenBank/DDBJ whole genome shotgun (WGS) entry which is preliminary data.</text>
</comment>